<dbReference type="Proteomes" id="UP000317365">
    <property type="component" value="Chromosome"/>
</dbReference>
<dbReference type="AlphaFoldDB" id="A0A515ENN0"/>
<reference evidence="3" key="1">
    <citation type="submission" date="2019-02" db="EMBL/GenBank/DDBJ databases">
        <title>Complete genome sequence of Rhodoferax sp. Gr-4.</title>
        <authorList>
            <person name="Jin L."/>
        </authorList>
    </citation>
    <scope>NUCLEOTIDE SEQUENCE [LARGE SCALE GENOMIC DNA]</scope>
    <source>
        <strain evidence="3">Gr-4</strain>
    </source>
</reference>
<evidence type="ECO:0000313" key="2">
    <source>
        <dbReference type="EMBL" id="QDL54272.1"/>
    </source>
</evidence>
<keyword evidence="1" id="KW-0812">Transmembrane</keyword>
<protein>
    <recommendedName>
        <fullName evidence="4">Exopolysaccharide biosynthesis protein</fullName>
    </recommendedName>
</protein>
<evidence type="ECO:0008006" key="4">
    <source>
        <dbReference type="Google" id="ProtNLM"/>
    </source>
</evidence>
<dbReference type="Pfam" id="PF06055">
    <property type="entry name" value="ExoD"/>
    <property type="match status" value="1"/>
</dbReference>
<gene>
    <name evidence="2" type="ORF">EXZ61_08895</name>
</gene>
<name>A0A515ENN0_9BURK</name>
<dbReference type="KEGG" id="rhg:EXZ61_08895"/>
<sequence length="220" mass="24266">MPMSSTQSTLSVSFLRALARRRRARLQGYTPDPVTLQALLRLHGDASLVVVLLVLSVLTVVPVAGVGTILSFAIFAIAWRWAIGGLHRPGLPFEKSLNHIALSPQWSERVLRFMATLYTRADRWLHPRWPSVFHSRWAMGWAFWIAAMAAIIFLPLPLGNVLPSLSLVFLCLAWMFKDGLACLGSLIVGLAAIAYTAAFGQLVWAMGVQGFTLARSWLGL</sequence>
<keyword evidence="1" id="KW-0472">Membrane</keyword>
<reference evidence="3" key="2">
    <citation type="journal article" date="2020" name="Int. J. Syst. Evol. Microbiol.">
        <title>Genomic insights into a novel species Rhodoferax aquaticus sp. nov., isolated from freshwater.</title>
        <authorList>
            <person name="Li T."/>
            <person name="Zhuo Y."/>
            <person name="Jin C.Z."/>
            <person name="Wu X."/>
            <person name="Ko S.R."/>
            <person name="Jin F.J."/>
            <person name="Ahn C.Y."/>
            <person name="Oh H.M."/>
            <person name="Lee H.G."/>
            <person name="Jin L."/>
        </authorList>
    </citation>
    <scope>NUCLEOTIDE SEQUENCE [LARGE SCALE GENOMIC DNA]</scope>
    <source>
        <strain evidence="3">Gr-4</strain>
    </source>
</reference>
<feature type="transmembrane region" description="Helical" evidence="1">
    <location>
        <begin position="137"/>
        <end position="154"/>
    </location>
</feature>
<organism evidence="2 3">
    <name type="scientific">Rhodoferax aquaticus</name>
    <dbReference type="NCBI Taxonomy" id="2527691"/>
    <lineage>
        <taxon>Bacteria</taxon>
        <taxon>Pseudomonadati</taxon>
        <taxon>Pseudomonadota</taxon>
        <taxon>Betaproteobacteria</taxon>
        <taxon>Burkholderiales</taxon>
        <taxon>Comamonadaceae</taxon>
        <taxon>Rhodoferax</taxon>
    </lineage>
</organism>
<proteinExistence type="predicted"/>
<evidence type="ECO:0000313" key="3">
    <source>
        <dbReference type="Proteomes" id="UP000317365"/>
    </source>
</evidence>
<dbReference type="PANTHER" id="PTHR41795:SF1">
    <property type="entry name" value="EXOPOLYSACCHARIDE SYNTHESIS PROTEIN"/>
    <property type="match status" value="1"/>
</dbReference>
<keyword evidence="3" id="KW-1185">Reference proteome</keyword>
<feature type="transmembrane region" description="Helical" evidence="1">
    <location>
        <begin position="48"/>
        <end position="79"/>
    </location>
</feature>
<dbReference type="EMBL" id="CP036282">
    <property type="protein sequence ID" value="QDL54272.1"/>
    <property type="molecule type" value="Genomic_DNA"/>
</dbReference>
<feature type="transmembrane region" description="Helical" evidence="1">
    <location>
        <begin position="183"/>
        <end position="207"/>
    </location>
</feature>
<accession>A0A515ENN0</accession>
<keyword evidence="1" id="KW-1133">Transmembrane helix</keyword>
<dbReference type="PANTHER" id="PTHR41795">
    <property type="entry name" value="EXOPOLYSACCHARIDE SYNTHESIS PROTEIN"/>
    <property type="match status" value="1"/>
</dbReference>
<dbReference type="InterPro" id="IPR010331">
    <property type="entry name" value="ExoD"/>
</dbReference>
<evidence type="ECO:0000256" key="1">
    <source>
        <dbReference type="SAM" id="Phobius"/>
    </source>
</evidence>